<accession>A0AAV9BDH0</accession>
<feature type="compositionally biased region" description="Basic and acidic residues" evidence="6">
    <location>
        <begin position="250"/>
        <end position="268"/>
    </location>
</feature>
<dbReference type="Pfam" id="PF18052">
    <property type="entry name" value="Rx_N"/>
    <property type="match status" value="1"/>
</dbReference>
<dbReference type="InterPro" id="IPR058922">
    <property type="entry name" value="WHD_DRP"/>
</dbReference>
<dbReference type="Gene3D" id="3.80.10.10">
    <property type="entry name" value="Ribonuclease Inhibitor"/>
    <property type="match status" value="2"/>
</dbReference>
<dbReference type="GO" id="GO:0009626">
    <property type="term" value="P:plant-type hypersensitive response"/>
    <property type="evidence" value="ECO:0007669"/>
    <property type="project" value="UniProtKB-ARBA"/>
</dbReference>
<organism evidence="11 12">
    <name type="scientific">Acorus gramineus</name>
    <name type="common">Dwarf sweet flag</name>
    <dbReference type="NCBI Taxonomy" id="55184"/>
    <lineage>
        <taxon>Eukaryota</taxon>
        <taxon>Viridiplantae</taxon>
        <taxon>Streptophyta</taxon>
        <taxon>Embryophyta</taxon>
        <taxon>Tracheophyta</taxon>
        <taxon>Spermatophyta</taxon>
        <taxon>Magnoliopsida</taxon>
        <taxon>Liliopsida</taxon>
        <taxon>Acoraceae</taxon>
        <taxon>Acorus</taxon>
    </lineage>
</organism>
<proteinExistence type="inferred from homology"/>
<keyword evidence="2" id="KW-0433">Leucine-rich repeat</keyword>
<evidence type="ECO:0000313" key="11">
    <source>
        <dbReference type="EMBL" id="KAK1274144.1"/>
    </source>
</evidence>
<dbReference type="InterPro" id="IPR041118">
    <property type="entry name" value="Rx_N"/>
</dbReference>
<dbReference type="GO" id="GO:0042742">
    <property type="term" value="P:defense response to bacterium"/>
    <property type="evidence" value="ECO:0007669"/>
    <property type="project" value="UniProtKB-ARBA"/>
</dbReference>
<feature type="domain" description="Disease resistance R13L4/SHOC-2-like LRR" evidence="10">
    <location>
        <begin position="553"/>
        <end position="877"/>
    </location>
</feature>
<evidence type="ECO:0000256" key="3">
    <source>
        <dbReference type="ARBA" id="ARBA00022737"/>
    </source>
</evidence>
<sequence length="915" mass="105373">MDMVGGLIEKIGSVIAVRAQELADLRQDMEKIKKELEAMQPVIRHAHKVKDTNRSTVNWVREVKEVALNIEDIIDEFSYLVGEHRGGMWGSMKKYIHRSKNIASWFRISEELKGISAQLKDISDRKMRYSDEEMRGRTGDDAEIRQQRAAVTQIDRDDVYYFGMENNKSTLIEWLTNDKETNCREIVVQGMGGLGKTTLVAQVYNSDAVKRNFEFRTWITISQTYKIRGILKNIMKQFFPEEQDGSNTDMTDRAKKKGEGLNNTDIRKRNQKIHDHMKQKSCLIVFDDIWSVSDWDAVRDIFPVSMCTSKIVYTTRSDVVASSLAREEFIFKLKPLKENEAWELFCKRAFPGSCPSELEVLARELVKRCEGLPLAIVVLGGLMFSKKTVSDWKKIHSSVFSLMIANQRVKDILKLSFDDLPYQMKNCFLYCSVFPEDSLIDKDKIIRLWVAEGFIEGNEGRTMEEVATSYLDELISRNLIQDVFLDDINDIKGRRIRIQDLVREIAKAMSKEENFCMLYSGRQAQIENRTRRFLLSEMEEEDNVLQNINEMCHLRALIVFQSAESLLPCTLKELTRSAFRSLRVLDLDGVISIDSLPNAVGNLFNLRFLSLHGTKVRELPESIGSLHNLQTLDLTFSKVDKLPNGIIKLKKLRHLMICDWYSPTKMPGSISDFKDMQTLLGIRAKSHVVQEVGNLTQLRSLGFGELRASDGAKLCASLAKLNNLVNLSIKSDERNDELQLETLTPPQCLSEVQLRGKLAVLPLWLGSLGNLTRLVLTQSLLREDPIPPFQFLPKLAYILLDGAFDGQKMHFQAGGFPSLVTLRIIWLTRLNEITIEEGAMKKLKRLELYDCKYLKQLPIGIEHLTKLKELRMSFMSNEFMERLRPEGEDHWKVKNIPIIRNHWKHIDHCFSRMPW</sequence>
<dbReference type="InterPro" id="IPR042197">
    <property type="entry name" value="Apaf_helical"/>
</dbReference>
<keyword evidence="3" id="KW-0677">Repeat</keyword>
<evidence type="ECO:0000256" key="6">
    <source>
        <dbReference type="SAM" id="MobiDB-lite"/>
    </source>
</evidence>
<dbReference type="Pfam" id="PF23598">
    <property type="entry name" value="LRR_14"/>
    <property type="match status" value="1"/>
</dbReference>
<dbReference type="PRINTS" id="PR00364">
    <property type="entry name" value="DISEASERSIST"/>
</dbReference>
<keyword evidence="5" id="KW-0611">Plant defense</keyword>
<evidence type="ECO:0000256" key="5">
    <source>
        <dbReference type="ARBA" id="ARBA00022821"/>
    </source>
</evidence>
<dbReference type="AlphaFoldDB" id="A0AAV9BDH0"/>
<dbReference type="InterPro" id="IPR038005">
    <property type="entry name" value="RX-like_CC"/>
</dbReference>
<evidence type="ECO:0000256" key="4">
    <source>
        <dbReference type="ARBA" id="ARBA00022741"/>
    </source>
</evidence>
<dbReference type="Pfam" id="PF23559">
    <property type="entry name" value="WHD_DRP"/>
    <property type="match status" value="1"/>
</dbReference>
<reference evidence="11" key="1">
    <citation type="journal article" date="2023" name="Nat. Commun.">
        <title>Diploid and tetraploid genomes of Acorus and the evolution of monocots.</title>
        <authorList>
            <person name="Ma L."/>
            <person name="Liu K.W."/>
            <person name="Li Z."/>
            <person name="Hsiao Y.Y."/>
            <person name="Qi Y."/>
            <person name="Fu T."/>
            <person name="Tang G.D."/>
            <person name="Zhang D."/>
            <person name="Sun W.H."/>
            <person name="Liu D.K."/>
            <person name="Li Y."/>
            <person name="Chen G.Z."/>
            <person name="Liu X.D."/>
            <person name="Liao X.Y."/>
            <person name="Jiang Y.T."/>
            <person name="Yu X."/>
            <person name="Hao Y."/>
            <person name="Huang J."/>
            <person name="Zhao X.W."/>
            <person name="Ke S."/>
            <person name="Chen Y.Y."/>
            <person name="Wu W.L."/>
            <person name="Hsu J.L."/>
            <person name="Lin Y.F."/>
            <person name="Huang M.D."/>
            <person name="Li C.Y."/>
            <person name="Huang L."/>
            <person name="Wang Z.W."/>
            <person name="Zhao X."/>
            <person name="Zhong W.Y."/>
            <person name="Peng D.H."/>
            <person name="Ahmad S."/>
            <person name="Lan S."/>
            <person name="Zhang J.S."/>
            <person name="Tsai W.C."/>
            <person name="Van de Peer Y."/>
            <person name="Liu Z.J."/>
        </authorList>
    </citation>
    <scope>NUCLEOTIDE SEQUENCE</scope>
    <source>
        <strain evidence="11">SCP</strain>
    </source>
</reference>
<dbReference type="GO" id="GO:0002758">
    <property type="term" value="P:innate immune response-activating signaling pathway"/>
    <property type="evidence" value="ECO:0007669"/>
    <property type="project" value="UniProtKB-ARBA"/>
</dbReference>
<comment type="similarity">
    <text evidence="1">Belongs to the disease resistance NB-LRR family.</text>
</comment>
<dbReference type="Pfam" id="PF00931">
    <property type="entry name" value="NB-ARC"/>
    <property type="match status" value="1"/>
</dbReference>
<dbReference type="Gene3D" id="1.20.5.4130">
    <property type="match status" value="1"/>
</dbReference>
<dbReference type="Gene3D" id="1.10.8.430">
    <property type="entry name" value="Helical domain of apoptotic protease-activating factors"/>
    <property type="match status" value="1"/>
</dbReference>
<evidence type="ECO:0000259" key="9">
    <source>
        <dbReference type="Pfam" id="PF23559"/>
    </source>
</evidence>
<name>A0AAV9BDH0_ACOGR</name>
<feature type="region of interest" description="Disordered" evidence="6">
    <location>
        <begin position="242"/>
        <end position="268"/>
    </location>
</feature>
<dbReference type="InterPro" id="IPR055414">
    <property type="entry name" value="LRR_R13L4/SHOC2-like"/>
</dbReference>
<dbReference type="InterPro" id="IPR044974">
    <property type="entry name" value="Disease_R_plants"/>
</dbReference>
<gene>
    <name evidence="11" type="ORF">QJS04_geneDACA016463</name>
</gene>
<keyword evidence="12" id="KW-1185">Reference proteome</keyword>
<dbReference type="FunFam" id="1.10.8.430:FF:000003">
    <property type="entry name" value="Probable disease resistance protein At5g66910"/>
    <property type="match status" value="1"/>
</dbReference>
<dbReference type="InterPro" id="IPR002182">
    <property type="entry name" value="NB-ARC"/>
</dbReference>
<evidence type="ECO:0000259" key="8">
    <source>
        <dbReference type="Pfam" id="PF18052"/>
    </source>
</evidence>
<dbReference type="FunFam" id="1.10.10.10:FF:000322">
    <property type="entry name" value="Probable disease resistance protein At1g63360"/>
    <property type="match status" value="1"/>
</dbReference>
<dbReference type="EMBL" id="JAUJYN010000004">
    <property type="protein sequence ID" value="KAK1274144.1"/>
    <property type="molecule type" value="Genomic_DNA"/>
</dbReference>
<feature type="domain" description="Disease resistance N-terminal" evidence="8">
    <location>
        <begin position="4"/>
        <end position="93"/>
    </location>
</feature>
<evidence type="ECO:0000256" key="2">
    <source>
        <dbReference type="ARBA" id="ARBA00022614"/>
    </source>
</evidence>
<dbReference type="FunFam" id="3.40.50.300:FF:001091">
    <property type="entry name" value="Probable disease resistance protein At1g61300"/>
    <property type="match status" value="1"/>
</dbReference>
<evidence type="ECO:0000256" key="1">
    <source>
        <dbReference type="ARBA" id="ARBA00008894"/>
    </source>
</evidence>
<evidence type="ECO:0000259" key="7">
    <source>
        <dbReference type="Pfam" id="PF00931"/>
    </source>
</evidence>
<dbReference type="PANTHER" id="PTHR23155">
    <property type="entry name" value="DISEASE RESISTANCE PROTEIN RP"/>
    <property type="match status" value="1"/>
</dbReference>
<dbReference type="PANTHER" id="PTHR23155:SF1232">
    <property type="entry name" value="OS09G0270700 PROTEIN"/>
    <property type="match status" value="1"/>
</dbReference>
<dbReference type="SUPFAM" id="SSF52058">
    <property type="entry name" value="L domain-like"/>
    <property type="match status" value="1"/>
</dbReference>
<dbReference type="GO" id="GO:0043531">
    <property type="term" value="F:ADP binding"/>
    <property type="evidence" value="ECO:0007669"/>
    <property type="project" value="InterPro"/>
</dbReference>
<dbReference type="Gene3D" id="3.40.50.300">
    <property type="entry name" value="P-loop containing nucleotide triphosphate hydrolases"/>
    <property type="match status" value="1"/>
</dbReference>
<dbReference type="InterPro" id="IPR036388">
    <property type="entry name" value="WH-like_DNA-bd_sf"/>
</dbReference>
<keyword evidence="4" id="KW-0547">Nucleotide-binding</keyword>
<dbReference type="InterPro" id="IPR032675">
    <property type="entry name" value="LRR_dom_sf"/>
</dbReference>
<evidence type="ECO:0000313" key="12">
    <source>
        <dbReference type="Proteomes" id="UP001179952"/>
    </source>
</evidence>
<dbReference type="InterPro" id="IPR027417">
    <property type="entry name" value="P-loop_NTPase"/>
</dbReference>
<comment type="caution">
    <text evidence="11">The sequence shown here is derived from an EMBL/GenBank/DDBJ whole genome shotgun (WGS) entry which is preliminary data.</text>
</comment>
<dbReference type="SUPFAM" id="SSF52540">
    <property type="entry name" value="P-loop containing nucleoside triphosphate hydrolases"/>
    <property type="match status" value="1"/>
</dbReference>
<feature type="domain" description="Disease resistance protein winged helix" evidence="9">
    <location>
        <begin position="433"/>
        <end position="506"/>
    </location>
</feature>
<reference evidence="11" key="2">
    <citation type="submission" date="2023-06" db="EMBL/GenBank/DDBJ databases">
        <authorList>
            <person name="Ma L."/>
            <person name="Liu K.-W."/>
            <person name="Li Z."/>
            <person name="Hsiao Y.-Y."/>
            <person name="Qi Y."/>
            <person name="Fu T."/>
            <person name="Tang G."/>
            <person name="Zhang D."/>
            <person name="Sun W.-H."/>
            <person name="Liu D.-K."/>
            <person name="Li Y."/>
            <person name="Chen G.-Z."/>
            <person name="Liu X.-D."/>
            <person name="Liao X.-Y."/>
            <person name="Jiang Y.-T."/>
            <person name="Yu X."/>
            <person name="Hao Y."/>
            <person name="Huang J."/>
            <person name="Zhao X.-W."/>
            <person name="Ke S."/>
            <person name="Chen Y.-Y."/>
            <person name="Wu W.-L."/>
            <person name="Hsu J.-L."/>
            <person name="Lin Y.-F."/>
            <person name="Huang M.-D."/>
            <person name="Li C.-Y."/>
            <person name="Huang L."/>
            <person name="Wang Z.-W."/>
            <person name="Zhao X."/>
            <person name="Zhong W.-Y."/>
            <person name="Peng D.-H."/>
            <person name="Ahmad S."/>
            <person name="Lan S."/>
            <person name="Zhang J.-S."/>
            <person name="Tsai W.-C."/>
            <person name="Van De Peer Y."/>
            <person name="Liu Z.-J."/>
        </authorList>
    </citation>
    <scope>NUCLEOTIDE SEQUENCE</scope>
    <source>
        <strain evidence="11">SCP</strain>
        <tissue evidence="11">Leaves</tissue>
    </source>
</reference>
<feature type="domain" description="NB-ARC" evidence="7">
    <location>
        <begin position="165"/>
        <end position="352"/>
    </location>
</feature>
<dbReference type="Gene3D" id="1.10.10.10">
    <property type="entry name" value="Winged helix-like DNA-binding domain superfamily/Winged helix DNA-binding domain"/>
    <property type="match status" value="1"/>
</dbReference>
<evidence type="ECO:0000259" key="10">
    <source>
        <dbReference type="Pfam" id="PF23598"/>
    </source>
</evidence>
<dbReference type="Proteomes" id="UP001179952">
    <property type="component" value="Unassembled WGS sequence"/>
</dbReference>
<protein>
    <submittedName>
        <fullName evidence="11">Disease resistance protein RPM1</fullName>
    </submittedName>
</protein>
<dbReference type="CDD" id="cd14798">
    <property type="entry name" value="RX-CC_like"/>
    <property type="match status" value="1"/>
</dbReference>